<evidence type="ECO:0000313" key="1">
    <source>
        <dbReference type="EMBL" id="MCD9642142.1"/>
    </source>
</evidence>
<keyword evidence="2" id="KW-1185">Reference proteome</keyword>
<dbReference type="EMBL" id="JACEIK010003546">
    <property type="protein sequence ID" value="MCD9642142.1"/>
    <property type="molecule type" value="Genomic_DNA"/>
</dbReference>
<accession>A0ABS8V6X2</accession>
<gene>
    <name evidence="1" type="ORF">HAX54_028810</name>
</gene>
<dbReference type="Proteomes" id="UP000823775">
    <property type="component" value="Unassembled WGS sequence"/>
</dbReference>
<reference evidence="1 2" key="1">
    <citation type="journal article" date="2021" name="BMC Genomics">
        <title>Datura genome reveals duplications of psychoactive alkaloid biosynthetic genes and high mutation rate following tissue culture.</title>
        <authorList>
            <person name="Rajewski A."/>
            <person name="Carter-House D."/>
            <person name="Stajich J."/>
            <person name="Litt A."/>
        </authorList>
    </citation>
    <scope>NUCLEOTIDE SEQUENCE [LARGE SCALE GENOMIC DNA]</scope>
    <source>
        <strain evidence="1">AR-01</strain>
    </source>
</reference>
<protein>
    <submittedName>
        <fullName evidence="1">Uncharacterized protein</fullName>
    </submittedName>
</protein>
<feature type="non-terminal residue" evidence="1">
    <location>
        <position position="62"/>
    </location>
</feature>
<sequence length="62" mass="7028">MNVKKFCLTEFGVKFTERRSLANRRLGTTKCRLKCRSKCQVSGQCPDPRFTCASLIKTGETP</sequence>
<evidence type="ECO:0000313" key="2">
    <source>
        <dbReference type="Proteomes" id="UP000823775"/>
    </source>
</evidence>
<comment type="caution">
    <text evidence="1">The sequence shown here is derived from an EMBL/GenBank/DDBJ whole genome shotgun (WGS) entry which is preliminary data.</text>
</comment>
<name>A0ABS8V6X2_DATST</name>
<proteinExistence type="predicted"/>
<organism evidence="1 2">
    <name type="scientific">Datura stramonium</name>
    <name type="common">Jimsonweed</name>
    <name type="synonym">Common thornapple</name>
    <dbReference type="NCBI Taxonomy" id="4076"/>
    <lineage>
        <taxon>Eukaryota</taxon>
        <taxon>Viridiplantae</taxon>
        <taxon>Streptophyta</taxon>
        <taxon>Embryophyta</taxon>
        <taxon>Tracheophyta</taxon>
        <taxon>Spermatophyta</taxon>
        <taxon>Magnoliopsida</taxon>
        <taxon>eudicotyledons</taxon>
        <taxon>Gunneridae</taxon>
        <taxon>Pentapetalae</taxon>
        <taxon>asterids</taxon>
        <taxon>lamiids</taxon>
        <taxon>Solanales</taxon>
        <taxon>Solanaceae</taxon>
        <taxon>Solanoideae</taxon>
        <taxon>Datureae</taxon>
        <taxon>Datura</taxon>
    </lineage>
</organism>